<dbReference type="Proteomes" id="UP000184368">
    <property type="component" value="Unassembled WGS sequence"/>
</dbReference>
<keyword evidence="2" id="KW-1185">Reference proteome</keyword>
<dbReference type="AlphaFoldDB" id="A0A1M4SII3"/>
<evidence type="ECO:0000313" key="2">
    <source>
        <dbReference type="Proteomes" id="UP000184368"/>
    </source>
</evidence>
<protein>
    <submittedName>
        <fullName evidence="1">Uncharacterized protein</fullName>
    </submittedName>
</protein>
<name>A0A1M4SII3_9BACT</name>
<reference evidence="1 2" key="1">
    <citation type="submission" date="2016-11" db="EMBL/GenBank/DDBJ databases">
        <authorList>
            <person name="Jaros S."/>
            <person name="Januszkiewicz K."/>
            <person name="Wedrychowicz H."/>
        </authorList>
    </citation>
    <scope>NUCLEOTIDE SEQUENCE [LARGE SCALE GENOMIC DNA]</scope>
    <source>
        <strain evidence="1 2">DSM 26897</strain>
    </source>
</reference>
<proteinExistence type="predicted"/>
<accession>A0A1M4SII3</accession>
<evidence type="ECO:0000313" key="1">
    <source>
        <dbReference type="EMBL" id="SHE31797.1"/>
    </source>
</evidence>
<gene>
    <name evidence="1" type="ORF">SAMN05444008_101132</name>
</gene>
<organism evidence="1 2">
    <name type="scientific">Cnuella takakiae</name>
    <dbReference type="NCBI Taxonomy" id="1302690"/>
    <lineage>
        <taxon>Bacteria</taxon>
        <taxon>Pseudomonadati</taxon>
        <taxon>Bacteroidota</taxon>
        <taxon>Chitinophagia</taxon>
        <taxon>Chitinophagales</taxon>
        <taxon>Chitinophagaceae</taxon>
        <taxon>Cnuella</taxon>
    </lineage>
</organism>
<sequence>MAAIYFLLHAFNNQVIALPLPQGLLLQTFKCVMIVRNGDTLSDYTFHCIFFIAKR</sequence>
<dbReference type="EMBL" id="FQUO01000001">
    <property type="protein sequence ID" value="SHE31797.1"/>
    <property type="molecule type" value="Genomic_DNA"/>
</dbReference>